<dbReference type="EMBL" id="JBFXLT010000161">
    <property type="protein sequence ID" value="KAL2802837.1"/>
    <property type="molecule type" value="Genomic_DNA"/>
</dbReference>
<protein>
    <submittedName>
        <fullName evidence="2">Uncharacterized protein</fullName>
    </submittedName>
</protein>
<evidence type="ECO:0000256" key="1">
    <source>
        <dbReference type="SAM" id="SignalP"/>
    </source>
</evidence>
<keyword evidence="3" id="KW-1185">Reference proteome</keyword>
<sequence>MKIIFLLALAPAFSSAWTFTYGSPARVDNGRRNRDCTNIWNAEGTTFEWDRGRRESCCIHLYADRRCRRQSGYSCRDWRDRASHDIRAYTVTDC</sequence>
<feature type="chain" id="PRO_5047286804" evidence="1">
    <location>
        <begin position="17"/>
        <end position="94"/>
    </location>
</feature>
<proteinExistence type="predicted"/>
<accession>A0ABR4GUV7</accession>
<keyword evidence="1" id="KW-0732">Signal</keyword>
<dbReference type="Proteomes" id="UP001610334">
    <property type="component" value="Unassembled WGS sequence"/>
</dbReference>
<gene>
    <name evidence="2" type="ORF">BJX63DRAFT_413697</name>
</gene>
<organism evidence="2 3">
    <name type="scientific">Aspergillus granulosus</name>
    <dbReference type="NCBI Taxonomy" id="176169"/>
    <lineage>
        <taxon>Eukaryota</taxon>
        <taxon>Fungi</taxon>
        <taxon>Dikarya</taxon>
        <taxon>Ascomycota</taxon>
        <taxon>Pezizomycotina</taxon>
        <taxon>Eurotiomycetes</taxon>
        <taxon>Eurotiomycetidae</taxon>
        <taxon>Eurotiales</taxon>
        <taxon>Aspergillaceae</taxon>
        <taxon>Aspergillus</taxon>
        <taxon>Aspergillus subgen. Nidulantes</taxon>
    </lineage>
</organism>
<evidence type="ECO:0000313" key="2">
    <source>
        <dbReference type="EMBL" id="KAL2802837.1"/>
    </source>
</evidence>
<comment type="caution">
    <text evidence="2">The sequence shown here is derived from an EMBL/GenBank/DDBJ whole genome shotgun (WGS) entry which is preliminary data.</text>
</comment>
<evidence type="ECO:0000313" key="3">
    <source>
        <dbReference type="Proteomes" id="UP001610334"/>
    </source>
</evidence>
<reference evidence="2 3" key="1">
    <citation type="submission" date="2024-07" db="EMBL/GenBank/DDBJ databases">
        <title>Section-level genome sequencing and comparative genomics of Aspergillus sections Usti and Cavernicolus.</title>
        <authorList>
            <consortium name="Lawrence Berkeley National Laboratory"/>
            <person name="Nybo J.L."/>
            <person name="Vesth T.C."/>
            <person name="Theobald S."/>
            <person name="Frisvad J.C."/>
            <person name="Larsen T.O."/>
            <person name="Kjaerboelling I."/>
            <person name="Rothschild-Mancinelli K."/>
            <person name="Lyhne E.K."/>
            <person name="Kogle M.E."/>
            <person name="Barry K."/>
            <person name="Clum A."/>
            <person name="Na H."/>
            <person name="Ledsgaard L."/>
            <person name="Lin J."/>
            <person name="Lipzen A."/>
            <person name="Kuo A."/>
            <person name="Riley R."/>
            <person name="Mondo S."/>
            <person name="Labutti K."/>
            <person name="Haridas S."/>
            <person name="Pangalinan J."/>
            <person name="Salamov A.A."/>
            <person name="Simmons B.A."/>
            <person name="Magnuson J.K."/>
            <person name="Chen J."/>
            <person name="Drula E."/>
            <person name="Henrissat B."/>
            <person name="Wiebenga A."/>
            <person name="Lubbers R.J."/>
            <person name="Gomes A.C."/>
            <person name="Makela M.R."/>
            <person name="Stajich J."/>
            <person name="Grigoriev I.V."/>
            <person name="Mortensen U.H."/>
            <person name="De Vries R.P."/>
            <person name="Baker S.E."/>
            <person name="Andersen M.R."/>
        </authorList>
    </citation>
    <scope>NUCLEOTIDE SEQUENCE [LARGE SCALE GENOMIC DNA]</scope>
    <source>
        <strain evidence="2 3">CBS 588.65</strain>
    </source>
</reference>
<feature type="signal peptide" evidence="1">
    <location>
        <begin position="1"/>
        <end position="16"/>
    </location>
</feature>
<name>A0ABR4GUV7_9EURO</name>